<reference evidence="1 2" key="1">
    <citation type="submission" date="2019-04" db="EMBL/GenBank/DDBJ databases">
        <title>Fungal friends and foes A comparative genomics study of 23 Aspergillus species from section Flavi.</title>
        <authorList>
            <consortium name="DOE Joint Genome Institute"/>
            <person name="Kjaerbolling I."/>
            <person name="Vesth T.C."/>
            <person name="Frisvad J.C."/>
            <person name="Nybo J.L."/>
            <person name="Theobald S."/>
            <person name="Kildgaard S."/>
            <person name="Petersen T.I."/>
            <person name="Kuo A."/>
            <person name="Sato A."/>
            <person name="Lyhne E.K."/>
            <person name="Kogle M.E."/>
            <person name="Wiebenga A."/>
            <person name="Kun R.S."/>
            <person name="Lubbers R.J."/>
            <person name="Makela M.R."/>
            <person name="Barry K."/>
            <person name="Chovatia M."/>
            <person name="Clum A."/>
            <person name="Daum C."/>
            <person name="Haridas S."/>
            <person name="He G."/>
            <person name="LaButti K."/>
            <person name="Lipzen A."/>
            <person name="Mondo S."/>
            <person name="Pangilinan J."/>
            <person name="Riley R."/>
            <person name="Salamov A."/>
            <person name="Simmons B.A."/>
            <person name="Magnuson J.K."/>
            <person name="Henrissat B."/>
            <person name="Mortensen U.H."/>
            <person name="Larsen T.O."/>
            <person name="De vries R.P."/>
            <person name="Grigoriev I.V."/>
            <person name="Machida M."/>
            <person name="Baker S.E."/>
            <person name="Andersen M.R."/>
        </authorList>
    </citation>
    <scope>NUCLEOTIDE SEQUENCE [LARGE SCALE GENOMIC DNA]</scope>
    <source>
        <strain evidence="1 2">CBS 126849</strain>
    </source>
</reference>
<keyword evidence="2" id="KW-1185">Reference proteome</keyword>
<gene>
    <name evidence="1" type="ORF">BDV33DRAFT_171680</name>
</gene>
<proteinExistence type="predicted"/>
<evidence type="ECO:0000313" key="2">
    <source>
        <dbReference type="Proteomes" id="UP000326799"/>
    </source>
</evidence>
<organism evidence="1 2">
    <name type="scientific">Aspergillus novoparasiticus</name>
    <dbReference type="NCBI Taxonomy" id="986946"/>
    <lineage>
        <taxon>Eukaryota</taxon>
        <taxon>Fungi</taxon>
        <taxon>Dikarya</taxon>
        <taxon>Ascomycota</taxon>
        <taxon>Pezizomycotina</taxon>
        <taxon>Eurotiomycetes</taxon>
        <taxon>Eurotiomycetidae</taxon>
        <taxon>Eurotiales</taxon>
        <taxon>Aspergillaceae</taxon>
        <taxon>Aspergillus</taxon>
        <taxon>Aspergillus subgen. Circumdati</taxon>
    </lineage>
</organism>
<name>A0A5N6ET80_9EURO</name>
<dbReference type="EMBL" id="ML733426">
    <property type="protein sequence ID" value="KAB8220742.1"/>
    <property type="molecule type" value="Genomic_DNA"/>
</dbReference>
<dbReference type="Proteomes" id="UP000326799">
    <property type="component" value="Unassembled WGS sequence"/>
</dbReference>
<evidence type="ECO:0000313" key="1">
    <source>
        <dbReference type="EMBL" id="KAB8220742.1"/>
    </source>
</evidence>
<dbReference type="AlphaFoldDB" id="A0A5N6ET80"/>
<sequence>MAMVLTYTIHQTLNLREGLCSLTLPTCAVLGLLHCHTSSFNATRVVAYALFTRLVRCGADKRSTSRWRGNQPERRLSVLQGTELHGQNSEQAFWSK</sequence>
<protein>
    <submittedName>
        <fullName evidence="1">Uncharacterized protein</fullName>
    </submittedName>
</protein>
<accession>A0A5N6ET80</accession>